<dbReference type="AlphaFoldDB" id="A0A7Z1AGP6"/>
<dbReference type="Proteomes" id="UP000094769">
    <property type="component" value="Unassembled WGS sequence"/>
</dbReference>
<comment type="caution">
    <text evidence="1">The sequence shown here is derived from an EMBL/GenBank/DDBJ whole genome shotgun (WGS) entry which is preliminary data.</text>
</comment>
<proteinExistence type="predicted"/>
<protein>
    <submittedName>
        <fullName evidence="1">Uncharacterized protein</fullName>
    </submittedName>
</protein>
<evidence type="ECO:0000313" key="2">
    <source>
        <dbReference type="Proteomes" id="UP000094769"/>
    </source>
</evidence>
<sequence>MRNNKDNDLMFPIIVNRLIRRIDSGTEDQALKDSAAAYLIEYL</sequence>
<dbReference type="EMBL" id="MARB01000003">
    <property type="protein sequence ID" value="ODJ89157.1"/>
    <property type="molecule type" value="Genomic_DNA"/>
</dbReference>
<accession>A0A7Z1AGP6</accession>
<evidence type="ECO:0000313" key="1">
    <source>
        <dbReference type="EMBL" id="ODJ89157.1"/>
    </source>
</evidence>
<gene>
    <name evidence="1" type="ORF">CODIS_07700</name>
</gene>
<reference evidence="1 2" key="1">
    <citation type="submission" date="2016-06" db="EMBL/GenBank/DDBJ databases">
        <title>Genome sequence of endosymbiont of Candidatus Endolucinida thiodiazotropha.</title>
        <authorList>
            <person name="Poehlein A."/>
            <person name="Koenig S."/>
            <person name="Heiden S.E."/>
            <person name="Thuermer A."/>
            <person name="Voget S."/>
            <person name="Daniel R."/>
            <person name="Markert S."/>
            <person name="Gros O."/>
            <person name="Schweder T."/>
        </authorList>
    </citation>
    <scope>NUCLEOTIDE SEQUENCE [LARGE SCALE GENOMIC DNA]</scope>
    <source>
        <strain evidence="1 2">COS</strain>
    </source>
</reference>
<name>A0A7Z1AGP6_9GAMM</name>
<organism evidence="1 2">
    <name type="scientific">Candidatus Thiodiazotropha endolucinida</name>
    <dbReference type="NCBI Taxonomy" id="1655433"/>
    <lineage>
        <taxon>Bacteria</taxon>
        <taxon>Pseudomonadati</taxon>
        <taxon>Pseudomonadota</taxon>
        <taxon>Gammaproteobacteria</taxon>
        <taxon>Chromatiales</taxon>
        <taxon>Sedimenticolaceae</taxon>
        <taxon>Candidatus Thiodiazotropha</taxon>
    </lineage>
</organism>
<keyword evidence="2" id="KW-1185">Reference proteome</keyword>